<evidence type="ECO:0000259" key="1">
    <source>
        <dbReference type="PROSITE" id="PS50181"/>
    </source>
</evidence>
<dbReference type="SUPFAM" id="SSF52047">
    <property type="entry name" value="RNI-like"/>
    <property type="match status" value="1"/>
</dbReference>
<dbReference type="SUPFAM" id="SSF48452">
    <property type="entry name" value="TPR-like"/>
    <property type="match status" value="1"/>
</dbReference>
<organism evidence="2 3">
    <name type="scientific">Microdochium trichocladiopsis</name>
    <dbReference type="NCBI Taxonomy" id="1682393"/>
    <lineage>
        <taxon>Eukaryota</taxon>
        <taxon>Fungi</taxon>
        <taxon>Dikarya</taxon>
        <taxon>Ascomycota</taxon>
        <taxon>Pezizomycotina</taxon>
        <taxon>Sordariomycetes</taxon>
        <taxon>Xylariomycetidae</taxon>
        <taxon>Xylariales</taxon>
        <taxon>Microdochiaceae</taxon>
        <taxon>Microdochium</taxon>
    </lineage>
</organism>
<dbReference type="Gene3D" id="3.80.10.10">
    <property type="entry name" value="Ribonuclease Inhibitor"/>
    <property type="match status" value="1"/>
</dbReference>
<dbReference type="InterPro" id="IPR032675">
    <property type="entry name" value="LRR_dom_sf"/>
</dbReference>
<dbReference type="EMBL" id="JAGTJQ010000008">
    <property type="protein sequence ID" value="KAH7026306.1"/>
    <property type="molecule type" value="Genomic_DNA"/>
</dbReference>
<dbReference type="Pfam" id="PF00646">
    <property type="entry name" value="F-box"/>
    <property type="match status" value="1"/>
</dbReference>
<proteinExistence type="predicted"/>
<name>A0A9P9BMW2_9PEZI</name>
<comment type="caution">
    <text evidence="2">The sequence shown here is derived from an EMBL/GenBank/DDBJ whole genome shotgun (WGS) entry which is preliminary data.</text>
</comment>
<accession>A0A9P9BMW2</accession>
<reference evidence="2" key="1">
    <citation type="journal article" date="2021" name="Nat. Commun.">
        <title>Genetic determinants of endophytism in the Arabidopsis root mycobiome.</title>
        <authorList>
            <person name="Mesny F."/>
            <person name="Miyauchi S."/>
            <person name="Thiergart T."/>
            <person name="Pickel B."/>
            <person name="Atanasova L."/>
            <person name="Karlsson M."/>
            <person name="Huettel B."/>
            <person name="Barry K.W."/>
            <person name="Haridas S."/>
            <person name="Chen C."/>
            <person name="Bauer D."/>
            <person name="Andreopoulos W."/>
            <person name="Pangilinan J."/>
            <person name="LaButti K."/>
            <person name="Riley R."/>
            <person name="Lipzen A."/>
            <person name="Clum A."/>
            <person name="Drula E."/>
            <person name="Henrissat B."/>
            <person name="Kohler A."/>
            <person name="Grigoriev I.V."/>
            <person name="Martin F.M."/>
            <person name="Hacquard S."/>
        </authorList>
    </citation>
    <scope>NUCLEOTIDE SEQUENCE</scope>
    <source>
        <strain evidence="2">MPI-CAGE-CH-0230</strain>
    </source>
</reference>
<dbReference type="Proteomes" id="UP000756346">
    <property type="component" value="Unassembled WGS sequence"/>
</dbReference>
<dbReference type="Gene3D" id="1.20.1280.50">
    <property type="match status" value="1"/>
</dbReference>
<dbReference type="InterPro" id="IPR036047">
    <property type="entry name" value="F-box-like_dom_sf"/>
</dbReference>
<protein>
    <recommendedName>
        <fullName evidence="1">F-box domain-containing protein</fullName>
    </recommendedName>
</protein>
<dbReference type="AlphaFoldDB" id="A0A9P9BMW2"/>
<dbReference type="RefSeq" id="XP_046009523.1">
    <property type="nucleotide sequence ID" value="XM_046154827.1"/>
</dbReference>
<dbReference type="InterPro" id="IPR011990">
    <property type="entry name" value="TPR-like_helical_dom_sf"/>
</dbReference>
<gene>
    <name evidence="2" type="ORF">B0I36DRAFT_330349</name>
</gene>
<evidence type="ECO:0000313" key="3">
    <source>
        <dbReference type="Proteomes" id="UP000756346"/>
    </source>
</evidence>
<dbReference type="OrthoDB" id="629492at2759"/>
<dbReference type="InterPro" id="IPR001810">
    <property type="entry name" value="F-box_dom"/>
</dbReference>
<feature type="domain" description="F-box" evidence="1">
    <location>
        <begin position="166"/>
        <end position="215"/>
    </location>
</feature>
<evidence type="ECO:0000313" key="2">
    <source>
        <dbReference type="EMBL" id="KAH7026306.1"/>
    </source>
</evidence>
<dbReference type="PROSITE" id="PS50181">
    <property type="entry name" value="FBOX"/>
    <property type="match status" value="1"/>
</dbReference>
<dbReference type="Gene3D" id="1.25.40.10">
    <property type="entry name" value="Tetratricopeptide repeat domain"/>
    <property type="match status" value="1"/>
</dbReference>
<dbReference type="SUPFAM" id="SSF81383">
    <property type="entry name" value="F-box domain"/>
    <property type="match status" value="1"/>
</dbReference>
<sequence length="645" mass="72311">MERGKELYAQKHYPEAAKHFIRAIDSCPCGVAYRETSCLCKSILGAIEKKALKDELKRPCICSAKSGRRCERKPHIDAFDSLAAAREKQGLLDESISCTEQLINLSPRDPKGYLRLGKALRLQGKPTVAYEAYVAGSQLVAAKHPDHPLLPMLNAQAAKVKGMTRTDPLAKLPYELIRMILQDVGFRTLCLCLRVSKTWKAVLTSAMAQDLWRTQQYFYTNHKPRGFAGPRTALRYASFGGGQLTDLTIDNCKQFGLKFAHLTLIMSRCGKHLRHLKLRGPMVGDMPQGSVSSFKLPALESLYLGLGLKLPHKWLLQLLRDTSRTLRELSVFDVLPDPADRPRLFPLTGPPVFRIKEDQSWPELPRLKSLALSSTGQLQIYLAYMRDITPNLENLWLDDVDVVLEADDGIVDWPKLKSVFIGGCVKRDERLGNGHAIKLCTGMEELHLEEAGLSLVPYLDQPSWPELSVLRKFSIRSFSEAILESQLELLLRPGLESGTIDQISIHPFPLGRYLGVDVTSSIEWFRSESVTHLALSGFVAEGYRSSGTVDDALVTITSRFPNLKTLDIDKEQIQDATLGKIFARGVKTIYYAGDLREDLRVWAARTHNARLVYGPYRGSPAELPDRPVVSRRLAQSAKRVRERAV</sequence>
<keyword evidence="3" id="KW-1185">Reference proteome</keyword>
<dbReference type="GeneID" id="70184373"/>